<evidence type="ECO:0000313" key="3">
    <source>
        <dbReference type="Proteomes" id="UP001050975"/>
    </source>
</evidence>
<dbReference type="SUPFAM" id="SSF54001">
    <property type="entry name" value="Cysteine proteinases"/>
    <property type="match status" value="1"/>
</dbReference>
<dbReference type="RefSeq" id="WP_226580353.1">
    <property type="nucleotide sequence ID" value="NZ_BLAY01000037.1"/>
</dbReference>
<dbReference type="Pfam" id="PF08379">
    <property type="entry name" value="Bact_transglu_N"/>
    <property type="match status" value="1"/>
</dbReference>
<dbReference type="Proteomes" id="UP001050975">
    <property type="component" value="Unassembled WGS sequence"/>
</dbReference>
<gene>
    <name evidence="2" type="ORF">MiSe_27280</name>
</gene>
<accession>A0AAV3WH17</accession>
<evidence type="ECO:0000259" key="1">
    <source>
        <dbReference type="SMART" id="SM00460"/>
    </source>
</evidence>
<feature type="domain" description="Transglutaminase-like" evidence="1">
    <location>
        <begin position="174"/>
        <end position="238"/>
    </location>
</feature>
<comment type="caution">
    <text evidence="2">The sequence shown here is derived from an EMBL/GenBank/DDBJ whole genome shotgun (WGS) entry which is preliminary data.</text>
</comment>
<sequence>MRYQILHTTTYTYAPAVVLNPHVVRLRSRSDGNQTLHSFSLEISPEPAGISQVLDLEGNAVTRMWFVEPTESLTIKVASEVETHCTNPFNYILEPWATQLPIDYPSSVLTQIMPYLNPSPSNAIDPIIYELAQEICHEVSGKTDIFLTQLNQRIYKNCQQEIRETGAPFPPGITWKQQAGSCRDLAVVFIEACRAVGLAARFVSGYQEGDPDSEELHLHAWVEVYLPGAGWRGYDPIQGLVVADRHISLVASALPGNAAPVSGSIRGNARSTMHYDLKIIHQDLGKHQSFSEKDG</sequence>
<dbReference type="InterPro" id="IPR038765">
    <property type="entry name" value="Papain-like_cys_pep_sf"/>
</dbReference>
<dbReference type="PANTHER" id="PTHR33490:SF1">
    <property type="entry name" value="SLL1233 PROTEIN"/>
    <property type="match status" value="1"/>
</dbReference>
<dbReference type="Gene3D" id="3.10.620.30">
    <property type="match status" value="1"/>
</dbReference>
<dbReference type="SMART" id="SM00460">
    <property type="entry name" value="TGc"/>
    <property type="match status" value="1"/>
</dbReference>
<evidence type="ECO:0000313" key="2">
    <source>
        <dbReference type="EMBL" id="GET37974.1"/>
    </source>
</evidence>
<organism evidence="2 3">
    <name type="scientific">Microseira wollei NIES-4236</name>
    <dbReference type="NCBI Taxonomy" id="2530354"/>
    <lineage>
        <taxon>Bacteria</taxon>
        <taxon>Bacillati</taxon>
        <taxon>Cyanobacteriota</taxon>
        <taxon>Cyanophyceae</taxon>
        <taxon>Oscillatoriophycideae</taxon>
        <taxon>Aerosakkonematales</taxon>
        <taxon>Aerosakkonemataceae</taxon>
        <taxon>Microseira</taxon>
    </lineage>
</organism>
<dbReference type="AlphaFoldDB" id="A0AAV3WH17"/>
<protein>
    <submittedName>
        <fullName evidence="2">Transglutaminase domain protein</fullName>
    </submittedName>
</protein>
<dbReference type="PANTHER" id="PTHR33490">
    <property type="entry name" value="BLR5614 PROTEIN-RELATED"/>
    <property type="match status" value="1"/>
</dbReference>
<reference evidence="2" key="1">
    <citation type="submission" date="2019-10" db="EMBL/GenBank/DDBJ databases">
        <title>Draft genome sequece of Microseira wollei NIES-4236.</title>
        <authorList>
            <person name="Yamaguchi H."/>
            <person name="Suzuki S."/>
            <person name="Kawachi M."/>
        </authorList>
    </citation>
    <scope>NUCLEOTIDE SEQUENCE</scope>
    <source>
        <strain evidence="2">NIES-4236</strain>
    </source>
</reference>
<dbReference type="InterPro" id="IPR013589">
    <property type="entry name" value="Bac_transglu_N"/>
</dbReference>
<dbReference type="EMBL" id="BLAY01000037">
    <property type="protein sequence ID" value="GET37974.1"/>
    <property type="molecule type" value="Genomic_DNA"/>
</dbReference>
<proteinExistence type="predicted"/>
<keyword evidence="3" id="KW-1185">Reference proteome</keyword>
<dbReference type="InterPro" id="IPR002931">
    <property type="entry name" value="Transglutaminase-like"/>
</dbReference>
<dbReference type="Pfam" id="PF01841">
    <property type="entry name" value="Transglut_core"/>
    <property type="match status" value="1"/>
</dbReference>
<name>A0AAV3WH17_9CYAN</name>